<gene>
    <name evidence="1" type="ORF">P344_00895</name>
</gene>
<accession>W6AK59</accession>
<dbReference type="EMBL" id="CP006720">
    <property type="protein sequence ID" value="AHI57552.1"/>
    <property type="molecule type" value="Genomic_DNA"/>
</dbReference>
<keyword evidence="2" id="KW-1185">Reference proteome</keyword>
<dbReference type="STRING" id="838561.P344_00895"/>
<dbReference type="Proteomes" id="UP000019260">
    <property type="component" value="Chromosome"/>
</dbReference>
<dbReference type="PATRIC" id="fig|838561.3.peg.172"/>
<dbReference type="AlphaFoldDB" id="W6AK59"/>
<proteinExistence type="predicted"/>
<evidence type="ECO:0000313" key="2">
    <source>
        <dbReference type="Proteomes" id="UP000019260"/>
    </source>
</evidence>
<protein>
    <submittedName>
        <fullName evidence="1">Uncharacterized protein</fullName>
    </submittedName>
</protein>
<name>W6AK59_9MOLU</name>
<organism evidence="1 2">
    <name type="scientific">Spiroplasma mirum ATCC 29335</name>
    <dbReference type="NCBI Taxonomy" id="838561"/>
    <lineage>
        <taxon>Bacteria</taxon>
        <taxon>Bacillati</taxon>
        <taxon>Mycoplasmatota</taxon>
        <taxon>Mollicutes</taxon>
        <taxon>Entomoplasmatales</taxon>
        <taxon>Spiroplasmataceae</taxon>
        <taxon>Spiroplasma</taxon>
    </lineage>
</organism>
<dbReference type="KEGG" id="smia:P344_00895"/>
<dbReference type="HOGENOM" id="CLU_1681670_0_0_14"/>
<evidence type="ECO:0000313" key="1">
    <source>
        <dbReference type="EMBL" id="AHI57552.1"/>
    </source>
</evidence>
<sequence length="168" mass="19824">MIVLNDKKQVLTLKAIFKNDQVNNLVIKENERTTLISEDKTIYVYFEKPLTFKSVYKFITNFTKTNKYNINIDVDSFKKNAEPNSHLFKALAEGLYYSLNKNYSLKTTNKKEEKDVIYNLVHDCPNANNKFIEITTKMEYVNFARILQDTPPNLMYPEIFAKKSRRRS</sequence>
<dbReference type="eggNOG" id="COG0260">
    <property type="taxonomic scope" value="Bacteria"/>
</dbReference>
<reference evidence="1 2" key="1">
    <citation type="submission" date="2013-09" db="EMBL/GenBank/DDBJ databases">
        <title>Complete genome sequence of Spiroplasma mirum suckling mouse cataract agent.</title>
        <authorList>
            <person name="Landry C.A."/>
            <person name="Bastian F.O."/>
            <person name="Thune R.L."/>
        </authorList>
    </citation>
    <scope>NUCLEOTIDE SEQUENCE [LARGE SCALE GENOMIC DNA]</scope>
    <source>
        <strain evidence="1 2">SMCA</strain>
    </source>
</reference>